<reference evidence="3" key="1">
    <citation type="submission" date="2020-11" db="EMBL/GenBank/DDBJ databases">
        <authorList>
            <person name="Tran Van P."/>
        </authorList>
    </citation>
    <scope>NUCLEOTIDE SEQUENCE</scope>
</reference>
<sequence>MDTEVVDGSTDDGDVLAVEEEAIRILLMTANFQSNPVAFINLTRATLDMNSSINIYMFHGGTTFGFMNGTIKKAQTPTWRFHPSSYDFDAPLSEAGDYTEKYYATADLVKRYLAVQTRLPELPAQSVKEAYPAILVTEQLAFNRLMDLVVCPIN</sequence>
<dbReference type="GO" id="GO:0004553">
    <property type="term" value="F:hydrolase activity, hydrolyzing O-glycosyl compounds"/>
    <property type="evidence" value="ECO:0007669"/>
    <property type="project" value="InterPro"/>
</dbReference>
<dbReference type="GO" id="GO:0005975">
    <property type="term" value="P:carbohydrate metabolic process"/>
    <property type="evidence" value="ECO:0007669"/>
    <property type="project" value="InterPro"/>
</dbReference>
<dbReference type="InterPro" id="IPR017853">
    <property type="entry name" value="GH"/>
</dbReference>
<dbReference type="SUPFAM" id="SSF51445">
    <property type="entry name" value="(Trans)glycosidases"/>
    <property type="match status" value="1"/>
</dbReference>
<evidence type="ECO:0000256" key="1">
    <source>
        <dbReference type="ARBA" id="ARBA00009809"/>
    </source>
</evidence>
<dbReference type="PANTHER" id="PTHR23421">
    <property type="entry name" value="BETA-GALACTOSIDASE RELATED"/>
    <property type="match status" value="1"/>
</dbReference>
<dbReference type="EMBL" id="OB795931">
    <property type="protein sequence ID" value="CAD7432859.1"/>
    <property type="molecule type" value="Genomic_DNA"/>
</dbReference>
<evidence type="ECO:0000259" key="2">
    <source>
        <dbReference type="Pfam" id="PF01301"/>
    </source>
</evidence>
<dbReference type="AlphaFoldDB" id="A0A7R9HS14"/>
<accession>A0A7R9HS14</accession>
<comment type="similarity">
    <text evidence="1">Belongs to the glycosyl hydrolase 35 family.</text>
</comment>
<dbReference type="InterPro" id="IPR001944">
    <property type="entry name" value="Glycoside_Hdrlase_35"/>
</dbReference>
<gene>
    <name evidence="3" type="ORF">TMSB3V08_LOCUS9554</name>
</gene>
<proteinExistence type="inferred from homology"/>
<name>A0A7R9HS14_9NEOP</name>
<dbReference type="InterPro" id="IPR031330">
    <property type="entry name" value="Gly_Hdrlase_35_cat"/>
</dbReference>
<dbReference type="Pfam" id="PF01301">
    <property type="entry name" value="Glyco_hydro_35"/>
    <property type="match status" value="1"/>
</dbReference>
<dbReference type="Gene3D" id="2.60.120.260">
    <property type="entry name" value="Galactose-binding domain-like"/>
    <property type="match status" value="1"/>
</dbReference>
<evidence type="ECO:0000313" key="3">
    <source>
        <dbReference type="EMBL" id="CAD7432859.1"/>
    </source>
</evidence>
<organism evidence="3">
    <name type="scientific">Timema monikensis</name>
    <dbReference type="NCBI Taxonomy" id="170555"/>
    <lineage>
        <taxon>Eukaryota</taxon>
        <taxon>Metazoa</taxon>
        <taxon>Ecdysozoa</taxon>
        <taxon>Arthropoda</taxon>
        <taxon>Hexapoda</taxon>
        <taxon>Insecta</taxon>
        <taxon>Pterygota</taxon>
        <taxon>Neoptera</taxon>
        <taxon>Polyneoptera</taxon>
        <taxon>Phasmatodea</taxon>
        <taxon>Timematodea</taxon>
        <taxon>Timematoidea</taxon>
        <taxon>Timematidae</taxon>
        <taxon>Timema</taxon>
    </lineage>
</organism>
<protein>
    <recommendedName>
        <fullName evidence="2">Glycoside hydrolase 35 catalytic domain-containing protein</fullName>
    </recommendedName>
</protein>
<feature type="domain" description="Glycoside hydrolase 35 catalytic" evidence="2">
    <location>
        <begin position="43"/>
        <end position="111"/>
    </location>
</feature>